<keyword evidence="4" id="KW-1185">Reference proteome</keyword>
<dbReference type="Pfam" id="PF24266">
    <property type="entry name" value="HTH_HVO_0163_N"/>
    <property type="match status" value="1"/>
</dbReference>
<accession>A0A830GF31</accession>
<reference evidence="3" key="1">
    <citation type="journal article" date="2014" name="Int. J. Syst. Evol. Microbiol.">
        <title>Complete genome sequence of Corynebacterium casei LMG S-19264T (=DSM 44701T), isolated from a smear-ripened cheese.</title>
        <authorList>
            <consortium name="US DOE Joint Genome Institute (JGI-PGF)"/>
            <person name="Walter F."/>
            <person name="Albersmeier A."/>
            <person name="Kalinowski J."/>
            <person name="Ruckert C."/>
        </authorList>
    </citation>
    <scope>NUCLEOTIDE SEQUENCE</scope>
    <source>
        <strain evidence="3">JCM 17820</strain>
    </source>
</reference>
<dbReference type="AlphaFoldDB" id="A0A830GF31"/>
<feature type="domain" description="HTH marR-type" evidence="1">
    <location>
        <begin position="119"/>
        <end position="161"/>
    </location>
</feature>
<evidence type="ECO:0000313" key="4">
    <source>
        <dbReference type="Proteomes" id="UP000605784"/>
    </source>
</evidence>
<dbReference type="InterPro" id="IPR000835">
    <property type="entry name" value="HTH_MarR-typ"/>
</dbReference>
<evidence type="ECO:0000259" key="1">
    <source>
        <dbReference type="Pfam" id="PF12802"/>
    </source>
</evidence>
<dbReference type="InterPro" id="IPR056504">
    <property type="entry name" value="HTH_HVO_0163_N"/>
</dbReference>
<dbReference type="SUPFAM" id="SSF46785">
    <property type="entry name" value="Winged helix' DNA-binding domain"/>
    <property type="match status" value="2"/>
</dbReference>
<organism evidence="3 4">
    <name type="scientific">Haloarcula pellucida</name>
    <dbReference type="NCBI Taxonomy" id="1427151"/>
    <lineage>
        <taxon>Archaea</taxon>
        <taxon>Methanobacteriati</taxon>
        <taxon>Methanobacteriota</taxon>
        <taxon>Stenosarchaea group</taxon>
        <taxon>Halobacteria</taxon>
        <taxon>Halobacteriales</taxon>
        <taxon>Haloarculaceae</taxon>
        <taxon>Haloarcula</taxon>
    </lineage>
</organism>
<dbReference type="CDD" id="cd00090">
    <property type="entry name" value="HTH_ARSR"/>
    <property type="match status" value="1"/>
</dbReference>
<dbReference type="InterPro" id="IPR036390">
    <property type="entry name" value="WH_DNA-bd_sf"/>
</dbReference>
<dbReference type="InterPro" id="IPR036388">
    <property type="entry name" value="WH-like_DNA-bd_sf"/>
</dbReference>
<dbReference type="EMBL" id="BMOU01000001">
    <property type="protein sequence ID" value="GGN85048.1"/>
    <property type="molecule type" value="Genomic_DNA"/>
</dbReference>
<dbReference type="InterPro" id="IPR011991">
    <property type="entry name" value="ArsR-like_HTH"/>
</dbReference>
<dbReference type="Gene3D" id="1.10.10.10">
    <property type="entry name" value="Winged helix-like DNA-binding domain superfamily/Winged helix DNA-binding domain"/>
    <property type="match status" value="2"/>
</dbReference>
<dbReference type="PANTHER" id="PTHR36216:SF1">
    <property type="entry name" value="HTH ARSR-TYPE DOMAIN-CONTAINING PROTEIN"/>
    <property type="match status" value="1"/>
</dbReference>
<proteinExistence type="predicted"/>
<sequence>MTRDGGVDEDKRATLRRFAALGAASPFVRFTDDGSDSDAPDAIAGYVSAHPGTHFSKLRDDLQLGTGEAQHHLHRLENDGVVASQKDGDYRRYFPADQFTEFEQTTLGYLRRATPRGMLVTMLRDPTVTASELASALDVSRPTISNYAADLESAGLLSREDGYAITEPETILTLLVRYADSFGGDAAELASEADSLFRYDP</sequence>
<reference evidence="3" key="2">
    <citation type="submission" date="2020-09" db="EMBL/GenBank/DDBJ databases">
        <authorList>
            <person name="Sun Q."/>
            <person name="Ohkuma M."/>
        </authorList>
    </citation>
    <scope>NUCLEOTIDE SEQUENCE</scope>
    <source>
        <strain evidence="3">JCM 17820</strain>
    </source>
</reference>
<dbReference type="GO" id="GO:0003700">
    <property type="term" value="F:DNA-binding transcription factor activity"/>
    <property type="evidence" value="ECO:0007669"/>
    <property type="project" value="InterPro"/>
</dbReference>
<evidence type="ECO:0000313" key="3">
    <source>
        <dbReference type="EMBL" id="GGN85048.1"/>
    </source>
</evidence>
<dbReference type="Proteomes" id="UP000605784">
    <property type="component" value="Unassembled WGS sequence"/>
</dbReference>
<dbReference type="PANTHER" id="PTHR36216">
    <property type="entry name" value="TRANSCRIPTIONAL REGULATOR, TRMB"/>
    <property type="match status" value="1"/>
</dbReference>
<dbReference type="Pfam" id="PF12802">
    <property type="entry name" value="MarR_2"/>
    <property type="match status" value="1"/>
</dbReference>
<name>A0A830GF31_9EURY</name>
<feature type="domain" description="HVO-0163 N-terminal HTH" evidence="2">
    <location>
        <begin position="38"/>
        <end position="107"/>
    </location>
</feature>
<protein>
    <submittedName>
        <fullName evidence="3">MarR family transcriptional regulator</fullName>
    </submittedName>
</protein>
<gene>
    <name evidence="3" type="ORF">GCM10009030_01070</name>
</gene>
<dbReference type="RefSeq" id="WP_188993566.1">
    <property type="nucleotide sequence ID" value="NZ_BMOU01000001.1"/>
</dbReference>
<evidence type="ECO:0000259" key="2">
    <source>
        <dbReference type="Pfam" id="PF24266"/>
    </source>
</evidence>
<comment type="caution">
    <text evidence="3">The sequence shown here is derived from an EMBL/GenBank/DDBJ whole genome shotgun (WGS) entry which is preliminary data.</text>
</comment>